<dbReference type="SUPFAM" id="SSF51230">
    <property type="entry name" value="Single hybrid motif"/>
    <property type="match status" value="3"/>
</dbReference>
<comment type="catalytic activity">
    <reaction evidence="8">
        <text>N(6)-[(R)-dihydrolipoyl]-L-lysyl-[protein] + acetyl-CoA = N(6)-[(R)-S(8)-acetyldihydrolipoyl]-L-lysyl-[protein] + CoA</text>
        <dbReference type="Rhea" id="RHEA:17017"/>
        <dbReference type="Rhea" id="RHEA-COMP:10475"/>
        <dbReference type="Rhea" id="RHEA-COMP:10478"/>
        <dbReference type="ChEBI" id="CHEBI:57287"/>
        <dbReference type="ChEBI" id="CHEBI:57288"/>
        <dbReference type="ChEBI" id="CHEBI:83100"/>
        <dbReference type="ChEBI" id="CHEBI:83111"/>
        <dbReference type="EC" id="2.3.1.12"/>
    </reaction>
</comment>
<evidence type="ECO:0000256" key="8">
    <source>
        <dbReference type="ARBA" id="ARBA00048370"/>
    </source>
</evidence>
<dbReference type="EMBL" id="SLVJ01000004">
    <property type="protein sequence ID" value="TCM68755.1"/>
    <property type="molecule type" value="Genomic_DNA"/>
</dbReference>
<proteinExistence type="inferred from homology"/>
<comment type="subunit">
    <text evidence="3">Forms a 24-polypeptide structural core with octahedral symmetry.</text>
</comment>
<gene>
    <name evidence="12" type="ORF">EC844_104131</name>
</gene>
<dbReference type="Pfam" id="PF02817">
    <property type="entry name" value="E3_binding"/>
    <property type="match status" value="1"/>
</dbReference>
<dbReference type="InterPro" id="IPR001078">
    <property type="entry name" value="2-oxoacid_DH_actylTfrase"/>
</dbReference>
<dbReference type="GO" id="GO:0005737">
    <property type="term" value="C:cytoplasm"/>
    <property type="evidence" value="ECO:0007669"/>
    <property type="project" value="TreeGrafter"/>
</dbReference>
<dbReference type="InterPro" id="IPR011053">
    <property type="entry name" value="Single_hybrid_motif"/>
</dbReference>
<dbReference type="PANTHER" id="PTHR43178:SF2">
    <property type="entry name" value="DIHYDROLIPOYLLYSINE-RESIDUE ACETYLTRANSFERASE COMPONENT OF PYRUVATE DEHYDROGENASE COMPLEX"/>
    <property type="match status" value="1"/>
</dbReference>
<dbReference type="InterPro" id="IPR036625">
    <property type="entry name" value="E3-bd_dom_sf"/>
</dbReference>
<dbReference type="PROSITE" id="PS51826">
    <property type="entry name" value="PSBD"/>
    <property type="match status" value="1"/>
</dbReference>
<feature type="domain" description="Lipoyl-binding" evidence="10">
    <location>
        <begin position="1"/>
        <end position="73"/>
    </location>
</feature>
<dbReference type="Gene3D" id="3.30.559.10">
    <property type="entry name" value="Chloramphenicol acetyltransferase-like domain"/>
    <property type="match status" value="1"/>
</dbReference>
<evidence type="ECO:0000256" key="3">
    <source>
        <dbReference type="ARBA" id="ARBA00011484"/>
    </source>
</evidence>
<dbReference type="GO" id="GO:0004742">
    <property type="term" value="F:dihydrolipoyllysine-residue acetyltransferase activity"/>
    <property type="evidence" value="ECO:0007669"/>
    <property type="project" value="UniProtKB-EC"/>
</dbReference>
<name>A0A4R1Y1R4_ACICA</name>
<evidence type="ECO:0000313" key="13">
    <source>
        <dbReference type="Proteomes" id="UP000294963"/>
    </source>
</evidence>
<keyword evidence="6 9" id="KW-0012">Acyltransferase</keyword>
<comment type="cofactor">
    <cofactor evidence="1 9">
        <name>(R)-lipoate</name>
        <dbReference type="ChEBI" id="CHEBI:83088"/>
    </cofactor>
</comment>
<dbReference type="InterPro" id="IPR023213">
    <property type="entry name" value="CAT-like_dom_sf"/>
</dbReference>
<comment type="similarity">
    <text evidence="2 9">Belongs to the 2-oxoacid dehydrogenase family.</text>
</comment>
<evidence type="ECO:0000256" key="5">
    <source>
        <dbReference type="ARBA" id="ARBA00022823"/>
    </source>
</evidence>
<accession>A0A4R1Y1R4</accession>
<dbReference type="InterPro" id="IPR004167">
    <property type="entry name" value="PSBD"/>
</dbReference>
<dbReference type="AlphaFoldDB" id="A0A4R1Y1R4"/>
<organism evidence="12 13">
    <name type="scientific">Acinetobacter calcoaceticus</name>
    <dbReference type="NCBI Taxonomy" id="471"/>
    <lineage>
        <taxon>Bacteria</taxon>
        <taxon>Pseudomonadati</taxon>
        <taxon>Pseudomonadota</taxon>
        <taxon>Gammaproteobacteria</taxon>
        <taxon>Moraxellales</taxon>
        <taxon>Moraxellaceae</taxon>
        <taxon>Acinetobacter</taxon>
        <taxon>Acinetobacter calcoaceticus/baumannii complex</taxon>
    </lineage>
</organism>
<dbReference type="PROSITE" id="PS50968">
    <property type="entry name" value="BIOTINYL_LIPOYL"/>
    <property type="match status" value="3"/>
</dbReference>
<dbReference type="Gene3D" id="2.40.50.100">
    <property type="match status" value="3"/>
</dbReference>
<dbReference type="Proteomes" id="UP000294963">
    <property type="component" value="Unassembled WGS sequence"/>
</dbReference>
<evidence type="ECO:0000256" key="1">
    <source>
        <dbReference type="ARBA" id="ARBA00001938"/>
    </source>
</evidence>
<evidence type="ECO:0000256" key="4">
    <source>
        <dbReference type="ARBA" id="ARBA00022679"/>
    </source>
</evidence>
<feature type="domain" description="Peripheral subunit-binding (PSBD)" evidence="11">
    <location>
        <begin position="362"/>
        <end position="399"/>
    </location>
</feature>
<evidence type="ECO:0000259" key="11">
    <source>
        <dbReference type="PROSITE" id="PS51826"/>
    </source>
</evidence>
<keyword evidence="4 9" id="KW-0808">Transferase</keyword>
<dbReference type="PANTHER" id="PTHR43178">
    <property type="entry name" value="DIHYDROLIPOAMIDE ACETYLTRANSFERASE COMPONENT OF PYRUVATE DEHYDROGENASE COMPLEX"/>
    <property type="match status" value="1"/>
</dbReference>
<dbReference type="InterPro" id="IPR003016">
    <property type="entry name" value="2-oxoA_DH_lipoyl-BS"/>
</dbReference>
<evidence type="ECO:0000256" key="6">
    <source>
        <dbReference type="ARBA" id="ARBA00023315"/>
    </source>
</evidence>
<dbReference type="EC" id="2.3.1.-" evidence="9"/>
<dbReference type="Gene3D" id="4.10.320.10">
    <property type="entry name" value="E3-binding domain"/>
    <property type="match status" value="1"/>
</dbReference>
<dbReference type="GO" id="GO:0006086">
    <property type="term" value="P:pyruvate decarboxylation to acetyl-CoA"/>
    <property type="evidence" value="ECO:0007669"/>
    <property type="project" value="TreeGrafter"/>
</dbReference>
<comment type="caution">
    <text evidence="12">The sequence shown here is derived from an EMBL/GenBank/DDBJ whole genome shotgun (WGS) entry which is preliminary data.</text>
</comment>
<dbReference type="InterPro" id="IPR000089">
    <property type="entry name" value="Biotin_lipoyl"/>
</dbReference>
<dbReference type="SUPFAM" id="SSF47005">
    <property type="entry name" value="Peripheral subunit-binding domain of 2-oxo acid dehydrogenase complex"/>
    <property type="match status" value="1"/>
</dbReference>
<dbReference type="Pfam" id="PF00198">
    <property type="entry name" value="2-oxoacid_dh"/>
    <property type="match status" value="1"/>
</dbReference>
<evidence type="ECO:0000313" key="12">
    <source>
        <dbReference type="EMBL" id="TCM68755.1"/>
    </source>
</evidence>
<reference evidence="12 13" key="1">
    <citation type="submission" date="2019-03" db="EMBL/GenBank/DDBJ databases">
        <title>Genomic analyses of the natural microbiome of Caenorhabditis elegans.</title>
        <authorList>
            <person name="Samuel B."/>
        </authorList>
    </citation>
    <scope>NUCLEOTIDE SEQUENCE [LARGE SCALE GENOMIC DNA]</scope>
    <source>
        <strain evidence="12 13">JUb89</strain>
    </source>
</reference>
<evidence type="ECO:0000256" key="7">
    <source>
        <dbReference type="ARBA" id="ARBA00025211"/>
    </source>
</evidence>
<feature type="domain" description="Lipoyl-binding" evidence="10">
    <location>
        <begin position="115"/>
        <end position="188"/>
    </location>
</feature>
<dbReference type="FunFam" id="3.30.559.10:FF:000004">
    <property type="entry name" value="Acetyltransferase component of pyruvate dehydrogenase complex"/>
    <property type="match status" value="1"/>
</dbReference>
<dbReference type="PROSITE" id="PS00189">
    <property type="entry name" value="LIPOYL"/>
    <property type="match status" value="3"/>
</dbReference>
<dbReference type="InterPro" id="IPR050743">
    <property type="entry name" value="2-oxoacid_DH_E2_comp"/>
</dbReference>
<evidence type="ECO:0000256" key="9">
    <source>
        <dbReference type="RuleBase" id="RU003423"/>
    </source>
</evidence>
<evidence type="ECO:0000256" key="2">
    <source>
        <dbReference type="ARBA" id="ARBA00007317"/>
    </source>
</evidence>
<dbReference type="CDD" id="cd06849">
    <property type="entry name" value="lipoyl_domain"/>
    <property type="match status" value="3"/>
</dbReference>
<comment type="function">
    <text evidence="7">The pyruvate dehydrogenase complex catalyzes the overall conversion of pyruvate to acetyl-CoA and CO(2). It contains multiple copies of three enzymatic components: pyruvate dehydrogenase (E1), dihydrolipoamide acetyltransferase (E2) and lipoamide dehydrogenase (E3).</text>
</comment>
<protein>
    <recommendedName>
        <fullName evidence="9">Dihydrolipoamide acetyltransferase component of pyruvate dehydrogenase complex</fullName>
        <ecNumber evidence="9">2.3.1.-</ecNumber>
    </recommendedName>
</protein>
<sequence length="659" mass="67815">MQIKTPDIGVDKATVAEILVKVGDVISVDDSIVLLESDKASVEVPSTAAGVVKSISVQLGDEVVEGAALIEIEAESATAPAADATPAKAETAPAPVAAPVVEKPAAAAPAATSETVDVKVPDIGVEKALIAEILVKVGDEIAIDDSIIVVESDKATVEVPSTAAGIVKQILVKEGDNVKEGVVIIEVTSAVSAVAAPAAKEPAAAVTTPSAAATESAAPVATASAVSGPVEVTVPDLGVDKANVSEILVAVGDRVEAQQSLCVVESDKASVEVPSSSAGVITAIHVQLGQDVKQGSALVTIQSEAAAQAVEQPVAKAAATPAATPAKTVTEPSSATAQVEAAASTGTDKLSSAQQAENAKVYAGPAVRKLARELGVLLSQVNSSGPHARVVKEDVYAYVKTRLTTPVAPAAAAVAVASGLPKLPDFSAHGGVEAKPLTRLQQVSIPQLSLNNFIPQVTQFDLADITDLEAWRGELKASFKKQGVSLTILAFIAKALAHLLKEEPYFAGHLADDQKSVLLRNEIHMGIAVATPDGLTVPVLRHPDQKSIKQIAIELGELSQKARDKKLSPKDLQGANFTITSLGSIGGTAFTPLVNWPQVAILGISPATMQPVWDGEAFNPRLMLPLSLSYDHRVINGADAARFSRKLTELLADIRNILL</sequence>
<dbReference type="Pfam" id="PF00364">
    <property type="entry name" value="Biotin_lipoyl"/>
    <property type="match status" value="3"/>
</dbReference>
<keyword evidence="5 9" id="KW-0450">Lipoyl</keyword>
<dbReference type="GO" id="GO:0031405">
    <property type="term" value="F:lipoic acid binding"/>
    <property type="evidence" value="ECO:0007669"/>
    <property type="project" value="TreeGrafter"/>
</dbReference>
<dbReference type="SUPFAM" id="SSF52777">
    <property type="entry name" value="CoA-dependent acyltransferases"/>
    <property type="match status" value="1"/>
</dbReference>
<keyword evidence="12" id="KW-0670">Pyruvate</keyword>
<feature type="domain" description="Lipoyl-binding" evidence="10">
    <location>
        <begin position="229"/>
        <end position="302"/>
    </location>
</feature>
<evidence type="ECO:0000259" key="10">
    <source>
        <dbReference type="PROSITE" id="PS50968"/>
    </source>
</evidence>
<dbReference type="OrthoDB" id="9805770at2"/>
<keyword evidence="13" id="KW-1185">Reference proteome</keyword>